<dbReference type="PANTHER" id="PTHR31929">
    <property type="entry name" value="SAUR-LIKE AUXIN-RESPONSIVE PROTEIN FAMILY-RELATED"/>
    <property type="match status" value="1"/>
</dbReference>
<dbReference type="EMBL" id="KI630234">
    <property type="protein sequence ID" value="EYU43813.1"/>
    <property type="molecule type" value="Genomic_DNA"/>
</dbReference>
<evidence type="ECO:0000313" key="3">
    <source>
        <dbReference type="Proteomes" id="UP000030748"/>
    </source>
</evidence>
<sequence length="108" mass="12424">MGSCFPTIIRHSNRRQCVFTKSEGKVDVPKGYLAVYVGETNETKTRFLVPILYLKHPKFQDLLRFSEEEYGFDYPMGGLTIPCSENAFLNVTSYLQDELQFQGKGKPY</sequence>
<dbReference type="Pfam" id="PF02519">
    <property type="entry name" value="Auxin_inducible"/>
    <property type="match status" value="1"/>
</dbReference>
<dbReference type="Proteomes" id="UP000030748">
    <property type="component" value="Unassembled WGS sequence"/>
</dbReference>
<name>A0A022RVL5_ERYGU</name>
<reference evidence="2 3" key="1">
    <citation type="journal article" date="2013" name="Proc. Natl. Acad. Sci. U.S.A.">
        <title>Fine-scale variation in meiotic recombination in Mimulus inferred from population shotgun sequencing.</title>
        <authorList>
            <person name="Hellsten U."/>
            <person name="Wright K.M."/>
            <person name="Jenkins J."/>
            <person name="Shu S."/>
            <person name="Yuan Y."/>
            <person name="Wessler S.R."/>
            <person name="Schmutz J."/>
            <person name="Willis J.H."/>
            <person name="Rokhsar D.S."/>
        </authorList>
    </citation>
    <scope>NUCLEOTIDE SEQUENCE [LARGE SCALE GENOMIC DNA]</scope>
    <source>
        <strain evidence="3">cv. DUN x IM62</strain>
    </source>
</reference>
<proteinExistence type="inferred from homology"/>
<organism evidence="2 3">
    <name type="scientific">Erythranthe guttata</name>
    <name type="common">Yellow monkey flower</name>
    <name type="synonym">Mimulus guttatus</name>
    <dbReference type="NCBI Taxonomy" id="4155"/>
    <lineage>
        <taxon>Eukaryota</taxon>
        <taxon>Viridiplantae</taxon>
        <taxon>Streptophyta</taxon>
        <taxon>Embryophyta</taxon>
        <taxon>Tracheophyta</taxon>
        <taxon>Spermatophyta</taxon>
        <taxon>Magnoliopsida</taxon>
        <taxon>eudicotyledons</taxon>
        <taxon>Gunneridae</taxon>
        <taxon>Pentapetalae</taxon>
        <taxon>asterids</taxon>
        <taxon>lamiids</taxon>
        <taxon>Lamiales</taxon>
        <taxon>Phrymaceae</taxon>
        <taxon>Erythranthe</taxon>
    </lineage>
</organism>
<evidence type="ECO:0000313" key="2">
    <source>
        <dbReference type="EMBL" id="EYU43813.1"/>
    </source>
</evidence>
<protein>
    <submittedName>
        <fullName evidence="2">Uncharacterized protein</fullName>
    </submittedName>
</protein>
<dbReference type="eggNOG" id="ENOG502STJJ">
    <property type="taxonomic scope" value="Eukaryota"/>
</dbReference>
<dbReference type="KEGG" id="egt:105950689"/>
<keyword evidence="3" id="KW-1185">Reference proteome</keyword>
<dbReference type="STRING" id="4155.A0A022RVL5"/>
<accession>A0A022RVL5</accession>
<dbReference type="OMA" id="CFPTIIR"/>
<dbReference type="GO" id="GO:0009733">
    <property type="term" value="P:response to auxin"/>
    <property type="evidence" value="ECO:0007669"/>
    <property type="project" value="InterPro"/>
</dbReference>
<evidence type="ECO:0000256" key="1">
    <source>
        <dbReference type="ARBA" id="ARBA00006974"/>
    </source>
</evidence>
<dbReference type="OrthoDB" id="625231at2759"/>
<dbReference type="InterPro" id="IPR003676">
    <property type="entry name" value="SAUR_fam"/>
</dbReference>
<gene>
    <name evidence="2" type="ORF">MIMGU_mgv1a024258mg</name>
</gene>
<dbReference type="AlphaFoldDB" id="A0A022RVL5"/>
<dbReference type="PhylomeDB" id="A0A022RVL5"/>
<comment type="similarity">
    <text evidence="1">Belongs to the ARG7 family.</text>
</comment>